<dbReference type="InterPro" id="IPR016047">
    <property type="entry name" value="M23ase_b-sheet_dom"/>
</dbReference>
<sequence>MIRRRSFALILTIVFSLNSSVALASTSVDEKKEQQKVNESKIGKLNEENGNLQKEKNSVEKELEGLTTSIMEKTNVINEKDKNIKNIEDNVSVLQNKVSSIESELSELKNSIESKEKEYEEKEELLGERLRAIYKSNIYNQLVVVLIESENFSDLITTFTNIRKMVTYDKSLMDETENLKKELQQSEEKLKSDKSDLDNKKLELNSSKESLMNEKKKLESAREELKLMENKKEAKNNSLSTSQKQIQSQIYELEVMNDSIQKEINNIINTANNGSNGGQVTPSTGGWIYPVNDSITSPFGYRTHPVTGEQKLHTGTDFGSAMGTPVKAVKDGKVIFAGVNAGYGNCVIIDHGGGIQTLYAHNSELNVSEGQTVKQGQVVSKVGSTGMSTGPHLHLEFRVNGDFKDPMSYLK</sequence>
<accession>A0A1I0WXY9</accession>
<dbReference type="SUPFAM" id="SSF57997">
    <property type="entry name" value="Tropomyosin"/>
    <property type="match status" value="1"/>
</dbReference>
<feature type="signal peptide" evidence="4">
    <location>
        <begin position="1"/>
        <end position="24"/>
    </location>
</feature>
<dbReference type="SUPFAM" id="SSF51261">
    <property type="entry name" value="Duplicated hybrid motif"/>
    <property type="match status" value="1"/>
</dbReference>
<feature type="compositionally biased region" description="Basic and acidic residues" evidence="3">
    <location>
        <begin position="211"/>
        <end position="221"/>
    </location>
</feature>
<dbReference type="OrthoDB" id="9809488at2"/>
<evidence type="ECO:0000256" key="3">
    <source>
        <dbReference type="SAM" id="MobiDB-lite"/>
    </source>
</evidence>
<dbReference type="GO" id="GO:0004222">
    <property type="term" value="F:metalloendopeptidase activity"/>
    <property type="evidence" value="ECO:0007669"/>
    <property type="project" value="TreeGrafter"/>
</dbReference>
<evidence type="ECO:0000259" key="5">
    <source>
        <dbReference type="Pfam" id="PF01551"/>
    </source>
</evidence>
<feature type="chain" id="PRO_5011526282" evidence="4">
    <location>
        <begin position="25"/>
        <end position="411"/>
    </location>
</feature>
<evidence type="ECO:0000256" key="1">
    <source>
        <dbReference type="ARBA" id="ARBA00022729"/>
    </source>
</evidence>
<keyword evidence="7" id="KW-0378">Hydrolase</keyword>
<proteinExistence type="predicted"/>
<evidence type="ECO:0000313" key="8">
    <source>
        <dbReference type="Proteomes" id="UP000198619"/>
    </source>
</evidence>
<feature type="domain" description="M23ase beta-sheet core" evidence="5">
    <location>
        <begin position="312"/>
        <end position="406"/>
    </location>
</feature>
<name>A0A1I0WXY9_9CLOT</name>
<keyword evidence="2" id="KW-0175">Coiled coil</keyword>
<evidence type="ECO:0000256" key="2">
    <source>
        <dbReference type="SAM" id="Coils"/>
    </source>
</evidence>
<keyword evidence="8" id="KW-1185">Reference proteome</keyword>
<dbReference type="AlphaFoldDB" id="A0A1I0WXY9"/>
<dbReference type="InterPro" id="IPR011055">
    <property type="entry name" value="Dup_hybrid_motif"/>
</dbReference>
<dbReference type="STRING" id="84698.SAMN04488528_1006118"/>
<evidence type="ECO:0000259" key="6">
    <source>
        <dbReference type="Pfam" id="PF24568"/>
    </source>
</evidence>
<reference evidence="7 8" key="1">
    <citation type="submission" date="2016-10" db="EMBL/GenBank/DDBJ databases">
        <authorList>
            <person name="de Groot N.N."/>
        </authorList>
    </citation>
    <scope>NUCLEOTIDE SEQUENCE [LARGE SCALE GENOMIC DNA]</scope>
    <source>
        <strain evidence="7 8">DSM 12271</strain>
    </source>
</reference>
<dbReference type="InterPro" id="IPR057309">
    <property type="entry name" value="PcsB_CC"/>
</dbReference>
<feature type="domain" description="Peptidoglycan hydrolase PcsB coiled-coil" evidence="6">
    <location>
        <begin position="112"/>
        <end position="185"/>
    </location>
</feature>
<dbReference type="EMBL" id="FOKI01000006">
    <property type="protein sequence ID" value="SFA93008.1"/>
    <property type="molecule type" value="Genomic_DNA"/>
</dbReference>
<protein>
    <submittedName>
        <fullName evidence="7">Murein DD-endopeptidase MepM and murein hydrolase activator NlpD, contain LysM domain</fullName>
    </submittedName>
</protein>
<dbReference type="PANTHER" id="PTHR21666:SF289">
    <property type="entry name" value="L-ALA--D-GLU ENDOPEPTIDASE"/>
    <property type="match status" value="1"/>
</dbReference>
<dbReference type="PANTHER" id="PTHR21666">
    <property type="entry name" value="PEPTIDASE-RELATED"/>
    <property type="match status" value="1"/>
</dbReference>
<feature type="compositionally biased region" description="Basic and acidic residues" evidence="3">
    <location>
        <begin position="187"/>
        <end position="203"/>
    </location>
</feature>
<feature type="coiled-coil region" evidence="2">
    <location>
        <begin position="42"/>
        <end position="125"/>
    </location>
</feature>
<dbReference type="InterPro" id="IPR050570">
    <property type="entry name" value="Cell_wall_metabolism_enzyme"/>
</dbReference>
<dbReference type="Pfam" id="PF01551">
    <property type="entry name" value="Peptidase_M23"/>
    <property type="match status" value="1"/>
</dbReference>
<dbReference type="Gene3D" id="6.10.250.3150">
    <property type="match status" value="1"/>
</dbReference>
<dbReference type="CDD" id="cd12797">
    <property type="entry name" value="M23_peptidase"/>
    <property type="match status" value="1"/>
</dbReference>
<dbReference type="FunFam" id="2.70.70.10:FF:000006">
    <property type="entry name" value="M23 family peptidase"/>
    <property type="match status" value="1"/>
</dbReference>
<keyword evidence="1 4" id="KW-0732">Signal</keyword>
<dbReference type="Gene3D" id="2.70.70.10">
    <property type="entry name" value="Glucose Permease (Domain IIA)"/>
    <property type="match status" value="1"/>
</dbReference>
<evidence type="ECO:0000256" key="4">
    <source>
        <dbReference type="SAM" id="SignalP"/>
    </source>
</evidence>
<dbReference type="Proteomes" id="UP000198619">
    <property type="component" value="Unassembled WGS sequence"/>
</dbReference>
<gene>
    <name evidence="7" type="ORF">SAMN04488528_1006118</name>
</gene>
<organism evidence="7 8">
    <name type="scientific">Clostridium frigidicarnis</name>
    <dbReference type="NCBI Taxonomy" id="84698"/>
    <lineage>
        <taxon>Bacteria</taxon>
        <taxon>Bacillati</taxon>
        <taxon>Bacillota</taxon>
        <taxon>Clostridia</taxon>
        <taxon>Eubacteriales</taxon>
        <taxon>Clostridiaceae</taxon>
        <taxon>Clostridium</taxon>
    </lineage>
</organism>
<dbReference type="Pfam" id="PF24568">
    <property type="entry name" value="CC_PcsB"/>
    <property type="match status" value="1"/>
</dbReference>
<dbReference type="RefSeq" id="WP_090039539.1">
    <property type="nucleotide sequence ID" value="NZ_FOKI01000006.1"/>
</dbReference>
<evidence type="ECO:0000313" key="7">
    <source>
        <dbReference type="EMBL" id="SFA93008.1"/>
    </source>
</evidence>
<feature type="region of interest" description="Disordered" evidence="3">
    <location>
        <begin position="187"/>
        <end position="221"/>
    </location>
</feature>